<evidence type="ECO:0000313" key="2">
    <source>
        <dbReference type="Proteomes" id="UP000029734"/>
    </source>
</evidence>
<dbReference type="RefSeq" id="WP_036649972.1">
    <property type="nucleotide sequence ID" value="NZ_JQCR01000002.1"/>
</dbReference>
<protein>
    <recommendedName>
        <fullName evidence="3">Terpene synthase</fullName>
    </recommendedName>
</protein>
<organism evidence="1 2">
    <name type="scientific">Paenibacillus wynnii</name>
    <dbReference type="NCBI Taxonomy" id="268407"/>
    <lineage>
        <taxon>Bacteria</taxon>
        <taxon>Bacillati</taxon>
        <taxon>Bacillota</taxon>
        <taxon>Bacilli</taxon>
        <taxon>Bacillales</taxon>
        <taxon>Paenibacillaceae</taxon>
        <taxon>Paenibacillus</taxon>
    </lineage>
</organism>
<sequence>MNWLHDYEEELRIVFHDCRHIISQFPDPLNAYGLSYLHHFNVFETESHKNYICYLLPFWFQENGRLTAQDCRQMSIGNVFLMLYFFIQDDLMDTSTTSAFSTLPLANLLYIEFLNIYRSYFPGKSPFWTYFNRYISEWAESVSNENREDYFRVEQVKVAYKASPLKLSSTAALLLSDQDTLIPQSEEMLHYVLLTLQMLDDYEDWKEDLEEGSYNCLLSLTRQELNCDKDSLTQADVKEFIYTNRGLERFTQIAWDHHNRLLGYSLKVPNLLDFHHRLTNNLMQISAAIETEKKLLQSGGLHYWLSKNM</sequence>
<keyword evidence="2" id="KW-1185">Reference proteome</keyword>
<evidence type="ECO:0008006" key="3">
    <source>
        <dbReference type="Google" id="ProtNLM"/>
    </source>
</evidence>
<evidence type="ECO:0000313" key="1">
    <source>
        <dbReference type="EMBL" id="KGE19227.1"/>
    </source>
</evidence>
<dbReference type="Proteomes" id="UP000029734">
    <property type="component" value="Unassembled WGS sequence"/>
</dbReference>
<dbReference type="EMBL" id="JQCR01000002">
    <property type="protein sequence ID" value="KGE19227.1"/>
    <property type="molecule type" value="Genomic_DNA"/>
</dbReference>
<name>A0A098MCE7_9BACL</name>
<accession>A0A098MCE7</accession>
<dbReference type="STRING" id="268407.PWYN_07580"/>
<dbReference type="AlphaFoldDB" id="A0A098MCE7"/>
<dbReference type="SUPFAM" id="SSF48576">
    <property type="entry name" value="Terpenoid synthases"/>
    <property type="match status" value="1"/>
</dbReference>
<proteinExistence type="predicted"/>
<reference evidence="1 2" key="2">
    <citation type="submission" date="2014-10" db="EMBL/GenBank/DDBJ databases">
        <title>Comparative genomics of the Paenibacillus odorifer group.</title>
        <authorList>
            <person name="Tsai Y.-C."/>
            <person name="Martin N."/>
            <person name="Korlach J."/>
            <person name="Wiedmann M."/>
        </authorList>
    </citation>
    <scope>NUCLEOTIDE SEQUENCE [LARGE SCALE GENOMIC DNA]</scope>
    <source>
        <strain evidence="1 2">DSM 18334</strain>
    </source>
</reference>
<gene>
    <name evidence="1" type="ORF">PWYN_07580</name>
</gene>
<dbReference type="CDD" id="cd00385">
    <property type="entry name" value="Isoprenoid_Biosyn_C1"/>
    <property type="match status" value="1"/>
</dbReference>
<reference evidence="1 2" key="1">
    <citation type="submission" date="2014-08" db="EMBL/GenBank/DDBJ databases">
        <authorList>
            <person name="den Bakker H.C."/>
        </authorList>
    </citation>
    <scope>NUCLEOTIDE SEQUENCE [LARGE SCALE GENOMIC DNA]</scope>
    <source>
        <strain evidence="1 2">DSM 18334</strain>
    </source>
</reference>
<comment type="caution">
    <text evidence="1">The sequence shown here is derived from an EMBL/GenBank/DDBJ whole genome shotgun (WGS) entry which is preliminary data.</text>
</comment>
<dbReference type="OrthoDB" id="2645648at2"/>
<dbReference type="InterPro" id="IPR008949">
    <property type="entry name" value="Isoprenoid_synthase_dom_sf"/>
</dbReference>
<dbReference type="eggNOG" id="ENOG5032W6K">
    <property type="taxonomic scope" value="Bacteria"/>
</dbReference>